<gene>
    <name evidence="3" type="primary">pspB_2</name>
    <name evidence="3" type="ORF">CLTEP_20080</name>
</gene>
<dbReference type="EMBL" id="LTBA01000027">
    <property type="protein sequence ID" value="KYH34062.1"/>
    <property type="molecule type" value="Genomic_DNA"/>
</dbReference>
<dbReference type="Proteomes" id="UP000075531">
    <property type="component" value="Unassembled WGS sequence"/>
</dbReference>
<reference evidence="3 4" key="1">
    <citation type="submission" date="2016-02" db="EMBL/GenBank/DDBJ databases">
        <title>Genome sequence of Clostridium tepidiprofundi DSM 19306.</title>
        <authorList>
            <person name="Poehlein A."/>
            <person name="Daniel R."/>
        </authorList>
    </citation>
    <scope>NUCLEOTIDE SEQUENCE [LARGE SCALE GENOMIC DNA]</scope>
    <source>
        <strain evidence="3 4">DSM 19306</strain>
    </source>
</reference>
<dbReference type="PANTHER" id="PTHR48100:SF10">
    <property type="entry name" value="2-CARBOXY-D-ARABINITOL-1-PHOSPHATASE-RELATED"/>
    <property type="match status" value="1"/>
</dbReference>
<feature type="active site" description="Tele-phosphohistidine intermediate" evidence="1">
    <location>
        <position position="8"/>
    </location>
</feature>
<dbReference type="SUPFAM" id="SSF53254">
    <property type="entry name" value="Phosphoglycerate mutase-like"/>
    <property type="match status" value="1"/>
</dbReference>
<dbReference type="AlphaFoldDB" id="A0A151B2R8"/>
<sequence>MNIYLVRHGKDDDRYRGGWSELDLIPEGKEQAKKLAEFLYLKQKEFNITKIISSDLTRAFSTANEVVKKLDIRVEVDKDLREMNNGDLAGMLNKEALVKYPGLFFNTLRMDEKYPNGESPDDFYKRVKKRFDDLICKYKESNENILIVTHGGVINIIYHIVKDIEWTNKNKAFKASNVAIHKLNCEGKLEFEIENYYDFLK</sequence>
<dbReference type="Gene3D" id="3.40.50.1240">
    <property type="entry name" value="Phosphoglycerate mutase-like"/>
    <property type="match status" value="1"/>
</dbReference>
<dbReference type="GO" id="GO:0016791">
    <property type="term" value="F:phosphatase activity"/>
    <property type="evidence" value="ECO:0007669"/>
    <property type="project" value="TreeGrafter"/>
</dbReference>
<evidence type="ECO:0000256" key="1">
    <source>
        <dbReference type="PIRSR" id="PIRSR613078-1"/>
    </source>
</evidence>
<dbReference type="InterPro" id="IPR029033">
    <property type="entry name" value="His_PPase_superfam"/>
</dbReference>
<dbReference type="EC" id="3.1.3.3" evidence="3"/>
<organism evidence="3 4">
    <name type="scientific">Clostridium tepidiprofundi DSM 19306</name>
    <dbReference type="NCBI Taxonomy" id="1121338"/>
    <lineage>
        <taxon>Bacteria</taxon>
        <taxon>Bacillati</taxon>
        <taxon>Bacillota</taxon>
        <taxon>Clostridia</taxon>
        <taxon>Eubacteriales</taxon>
        <taxon>Clostridiaceae</taxon>
        <taxon>Clostridium</taxon>
    </lineage>
</organism>
<keyword evidence="3" id="KW-0378">Hydrolase</keyword>
<dbReference type="SMART" id="SM00855">
    <property type="entry name" value="PGAM"/>
    <property type="match status" value="1"/>
</dbReference>
<protein>
    <submittedName>
        <fullName evidence="3">Putative phosphoserine phosphatase 2</fullName>
        <ecNumber evidence="3">3.1.3.3</ecNumber>
    </submittedName>
</protein>
<dbReference type="PANTHER" id="PTHR48100">
    <property type="entry name" value="BROAD-SPECIFICITY PHOSPHATASE YOR283W-RELATED"/>
    <property type="match status" value="1"/>
</dbReference>
<keyword evidence="4" id="KW-1185">Reference proteome</keyword>
<dbReference type="InterPro" id="IPR013078">
    <property type="entry name" value="His_Pase_superF_clade-1"/>
</dbReference>
<feature type="binding site" evidence="2">
    <location>
        <position position="58"/>
    </location>
    <ligand>
        <name>substrate</name>
    </ligand>
</feature>
<dbReference type="RefSeq" id="WP_066826279.1">
    <property type="nucleotide sequence ID" value="NZ_LTBA01000027.1"/>
</dbReference>
<evidence type="ECO:0000313" key="3">
    <source>
        <dbReference type="EMBL" id="KYH34062.1"/>
    </source>
</evidence>
<accession>A0A151B2R8</accession>
<dbReference type="CDD" id="cd07067">
    <property type="entry name" value="HP_PGM_like"/>
    <property type="match status" value="1"/>
</dbReference>
<evidence type="ECO:0000313" key="4">
    <source>
        <dbReference type="Proteomes" id="UP000075531"/>
    </source>
</evidence>
<dbReference type="Pfam" id="PF00300">
    <property type="entry name" value="His_Phos_1"/>
    <property type="match status" value="1"/>
</dbReference>
<dbReference type="InterPro" id="IPR050275">
    <property type="entry name" value="PGM_Phosphatase"/>
</dbReference>
<name>A0A151B2R8_9CLOT</name>
<proteinExistence type="predicted"/>
<evidence type="ECO:0000256" key="2">
    <source>
        <dbReference type="PIRSR" id="PIRSR613078-2"/>
    </source>
</evidence>
<dbReference type="OrthoDB" id="7925971at2"/>
<dbReference type="PATRIC" id="fig|1121338.3.peg.2088"/>
<dbReference type="STRING" id="1121338.CLTEP_20080"/>
<comment type="caution">
    <text evidence="3">The sequence shown here is derived from an EMBL/GenBank/DDBJ whole genome shotgun (WGS) entry which is preliminary data.</text>
</comment>
<feature type="active site" description="Proton donor/acceptor" evidence="1">
    <location>
        <position position="82"/>
    </location>
</feature>